<protein>
    <recommendedName>
        <fullName evidence="3">YncI copper-binding domain-containing protein</fullName>
    </recommendedName>
</protein>
<dbReference type="Gene3D" id="2.60.40.2230">
    <property type="entry name" value="Uncharacterised protein YcnI-like PF07987, DUF1775"/>
    <property type="match status" value="1"/>
</dbReference>
<dbReference type="EMBL" id="BMRJ01000001">
    <property type="protein sequence ID" value="GGR22604.1"/>
    <property type="molecule type" value="Genomic_DNA"/>
</dbReference>
<accession>A0A918CHZ4</accession>
<reference evidence="4" key="2">
    <citation type="submission" date="2020-09" db="EMBL/GenBank/DDBJ databases">
        <authorList>
            <person name="Sun Q."/>
            <person name="Ohkuma M."/>
        </authorList>
    </citation>
    <scope>NUCLEOTIDE SEQUENCE</scope>
    <source>
        <strain evidence="4">JCM 3346</strain>
    </source>
</reference>
<reference evidence="4" key="1">
    <citation type="journal article" date="2014" name="Int. J. Syst. Evol. Microbiol.">
        <title>Complete genome sequence of Corynebacterium casei LMG S-19264T (=DSM 44701T), isolated from a smear-ripened cheese.</title>
        <authorList>
            <consortium name="US DOE Joint Genome Institute (JGI-PGF)"/>
            <person name="Walter F."/>
            <person name="Albersmeier A."/>
            <person name="Kalinowski J."/>
            <person name="Ruckert C."/>
        </authorList>
    </citation>
    <scope>NUCLEOTIDE SEQUENCE</scope>
    <source>
        <strain evidence="4">JCM 3346</strain>
    </source>
</reference>
<evidence type="ECO:0000256" key="1">
    <source>
        <dbReference type="SAM" id="MobiDB-lite"/>
    </source>
</evidence>
<keyword evidence="2" id="KW-1133">Transmembrane helix</keyword>
<evidence type="ECO:0000256" key="2">
    <source>
        <dbReference type="SAM" id="Phobius"/>
    </source>
</evidence>
<gene>
    <name evidence="4" type="ORF">GCM10010196_15380</name>
</gene>
<feature type="domain" description="YncI copper-binding" evidence="3">
    <location>
        <begin position="56"/>
        <end position="201"/>
    </location>
</feature>
<dbReference type="AlphaFoldDB" id="A0A918CHZ4"/>
<dbReference type="Pfam" id="PF07987">
    <property type="entry name" value="DUF1775"/>
    <property type="match status" value="1"/>
</dbReference>
<organism evidence="4 5">
    <name type="scientific">Agromyces mediolanus</name>
    <name type="common">Corynebacterium mediolanum</name>
    <dbReference type="NCBI Taxonomy" id="41986"/>
    <lineage>
        <taxon>Bacteria</taxon>
        <taxon>Bacillati</taxon>
        <taxon>Actinomycetota</taxon>
        <taxon>Actinomycetes</taxon>
        <taxon>Micrococcales</taxon>
        <taxon>Microbacteriaceae</taxon>
        <taxon>Agromyces</taxon>
    </lineage>
</organism>
<feature type="transmembrane region" description="Helical" evidence="2">
    <location>
        <begin position="236"/>
        <end position="258"/>
    </location>
</feature>
<feature type="region of interest" description="Disordered" evidence="1">
    <location>
        <begin position="207"/>
        <end position="229"/>
    </location>
</feature>
<keyword evidence="2" id="KW-0812">Transmembrane</keyword>
<sequence>MRSGRRLIGARFHLPLRTKAPIMTPKTHVRPAFLTAAALGAGALLALGAPLAASAHVGVDSTSTAAGSYTVLSFGIPHGCGTSPTTTLTFTMPEGIDRVTPTVNAGWTIETVVEQLPEPKIDSHGASVVDRVAQVVYTATTPLPSDLRDVIELSLQLPADAEGETLAFPVLQKCLEGSTDWSEPTAEGEEEPEHPAPSITVTAAEEGGHHGAASPEHGDEHEAADAAASDDGTARALGITGIAVGVLGLGAAIAALALGRRSRKAD</sequence>
<name>A0A918CHZ4_AGRME</name>
<dbReference type="CDD" id="cd08545">
    <property type="entry name" value="YcnI_like"/>
    <property type="match status" value="1"/>
</dbReference>
<evidence type="ECO:0000313" key="4">
    <source>
        <dbReference type="EMBL" id="GGR22604.1"/>
    </source>
</evidence>
<dbReference type="InterPro" id="IPR012533">
    <property type="entry name" value="YcnI-copper_dom"/>
</dbReference>
<dbReference type="InterPro" id="IPR038507">
    <property type="entry name" value="YcnI-like_sf"/>
</dbReference>
<keyword evidence="2" id="KW-0472">Membrane</keyword>
<proteinExistence type="predicted"/>
<keyword evidence="5" id="KW-1185">Reference proteome</keyword>
<dbReference type="Proteomes" id="UP000610303">
    <property type="component" value="Unassembled WGS sequence"/>
</dbReference>
<evidence type="ECO:0000259" key="3">
    <source>
        <dbReference type="Pfam" id="PF07987"/>
    </source>
</evidence>
<evidence type="ECO:0000313" key="5">
    <source>
        <dbReference type="Proteomes" id="UP000610303"/>
    </source>
</evidence>
<comment type="caution">
    <text evidence="4">The sequence shown here is derived from an EMBL/GenBank/DDBJ whole genome shotgun (WGS) entry which is preliminary data.</text>
</comment>